<dbReference type="STRING" id="286727.SAMN02982917_7011"/>
<evidence type="ECO:0000313" key="2">
    <source>
        <dbReference type="EMBL" id="SMF90226.1"/>
    </source>
</evidence>
<protein>
    <submittedName>
        <fullName evidence="2">CHAT domain-containing protein</fullName>
    </submittedName>
</protein>
<name>A0A1X7HP13_9PROT</name>
<dbReference type="InterPro" id="IPR024983">
    <property type="entry name" value="CHAT_dom"/>
</dbReference>
<dbReference type="AlphaFoldDB" id="A0A1X7HP13"/>
<feature type="domain" description="BON" evidence="1">
    <location>
        <begin position="1"/>
        <end position="36"/>
    </location>
</feature>
<evidence type="ECO:0000259" key="1">
    <source>
        <dbReference type="PROSITE" id="PS50914"/>
    </source>
</evidence>
<dbReference type="Pfam" id="PF12770">
    <property type="entry name" value="CHAT"/>
    <property type="match status" value="1"/>
</dbReference>
<evidence type="ECO:0000313" key="3">
    <source>
        <dbReference type="Proteomes" id="UP000192936"/>
    </source>
</evidence>
<dbReference type="InterPro" id="IPR007055">
    <property type="entry name" value="BON_dom"/>
</dbReference>
<dbReference type="EMBL" id="FXAK01000009">
    <property type="protein sequence ID" value="SMF90226.1"/>
    <property type="molecule type" value="Genomic_DNA"/>
</dbReference>
<dbReference type="PROSITE" id="PS50914">
    <property type="entry name" value="BON"/>
    <property type="match status" value="1"/>
</dbReference>
<proteinExistence type="predicted"/>
<organism evidence="2 3">
    <name type="scientific">Azospirillum oryzae</name>
    <dbReference type="NCBI Taxonomy" id="286727"/>
    <lineage>
        <taxon>Bacteria</taxon>
        <taxon>Pseudomonadati</taxon>
        <taxon>Pseudomonadota</taxon>
        <taxon>Alphaproteobacteria</taxon>
        <taxon>Rhodospirillales</taxon>
        <taxon>Azospirillaceae</taxon>
        <taxon>Azospirillum</taxon>
    </lineage>
</organism>
<dbReference type="Proteomes" id="UP000192936">
    <property type="component" value="Unassembled WGS sequence"/>
</dbReference>
<gene>
    <name evidence="2" type="ORF">SAMN02982917_7011</name>
</gene>
<sequence>MLKGEVASESCRGDAKRIALAFDGVLKVHNFLEVAAFLEPASDSSYEDDFFGFDSQEKSARPANDEPIVPEIMRRGTKWPSTHSPETEERLNVARGMETRSADYVSVGSSPAPASVEITRCPTIDSIGEIAPGKTFDLVIGLEKQPQSDGKLISLGSFPSDWSVIEISVQVVADWLQSVESKLSSIVLTPNLPAQPARFTCVVSNDYVPDSSAVVMIYFLHGTRVCGHVTRDLVIVDAMTTPSSDPYRSEETVLPATRLGPSTRPASMIKVVPDAVGPTLSVMISRIDDDHQHWTWKAFGPGGATAGSQPVSLGKSPKAFAESLLASCPDLPREEFRRRMRGIGELIWRAAPEKFRQCYAQSRSQLGKGFPIQFLTDDPFVPWEMMKPDIEEGRVDHLYIEHPVARWPLNGAGQHRSAFRAGAILSFVPDYPTQPLKAAAEESTWICSNLGATKMLPKRKAFLDVLDGFHGEPVRMIHFAGHGRADTGTNDGGIELQDGLVGIFDVYQSSVRIGSTDGPLVVLNACESSAGAEFLGINTGWGAAIAARNFGGLIAPLWAVQDSVAFTMTKDSLPQLVAGSATLGAALTAARAKNADEAVAAFAYLAHGDVMARFFTS</sequence>
<reference evidence="2 3" key="1">
    <citation type="submission" date="2017-04" db="EMBL/GenBank/DDBJ databases">
        <authorList>
            <person name="Afonso C.L."/>
            <person name="Miller P.J."/>
            <person name="Scott M.A."/>
            <person name="Spackman E."/>
            <person name="Goraichik I."/>
            <person name="Dimitrov K.M."/>
            <person name="Suarez D.L."/>
            <person name="Swayne D.E."/>
        </authorList>
    </citation>
    <scope>NUCLEOTIDE SEQUENCE [LARGE SCALE GENOMIC DNA]</scope>
    <source>
        <strain evidence="2 3">A2P</strain>
    </source>
</reference>
<accession>A0A1X7HP13</accession>